<comment type="caution">
    <text evidence="2">The sequence shown here is derived from an EMBL/GenBank/DDBJ whole genome shotgun (WGS) entry which is preliminary data.</text>
</comment>
<organism evidence="2 3">
    <name type="scientific">Xylaria grammica</name>
    <dbReference type="NCBI Taxonomy" id="363999"/>
    <lineage>
        <taxon>Eukaryota</taxon>
        <taxon>Fungi</taxon>
        <taxon>Dikarya</taxon>
        <taxon>Ascomycota</taxon>
        <taxon>Pezizomycotina</taxon>
        <taxon>Sordariomycetes</taxon>
        <taxon>Xylariomycetidae</taxon>
        <taxon>Xylariales</taxon>
        <taxon>Xylariaceae</taxon>
        <taxon>Xylaria</taxon>
    </lineage>
</organism>
<dbReference type="AlphaFoldDB" id="A0A439CWG2"/>
<gene>
    <name evidence="2" type="ORF">EKO27_g8569</name>
</gene>
<dbReference type="Pfam" id="PF06985">
    <property type="entry name" value="HET"/>
    <property type="match status" value="1"/>
</dbReference>
<evidence type="ECO:0000313" key="3">
    <source>
        <dbReference type="Proteomes" id="UP000286045"/>
    </source>
</evidence>
<dbReference type="Proteomes" id="UP000286045">
    <property type="component" value="Unassembled WGS sequence"/>
</dbReference>
<dbReference type="PANTHER" id="PTHR24148">
    <property type="entry name" value="ANKYRIN REPEAT DOMAIN-CONTAINING PROTEIN 39 HOMOLOG-RELATED"/>
    <property type="match status" value="1"/>
</dbReference>
<name>A0A439CWG2_9PEZI</name>
<reference evidence="2 3" key="1">
    <citation type="submission" date="2018-12" db="EMBL/GenBank/DDBJ databases">
        <title>Draft genome sequence of Xylaria grammica IHI A82.</title>
        <authorList>
            <person name="Buettner E."/>
            <person name="Kellner H."/>
        </authorList>
    </citation>
    <scope>NUCLEOTIDE SEQUENCE [LARGE SCALE GENOMIC DNA]</scope>
    <source>
        <strain evidence="2 3">IHI A82</strain>
    </source>
</reference>
<feature type="domain" description="Heterokaryon incompatibility" evidence="1">
    <location>
        <begin position="45"/>
        <end position="278"/>
    </location>
</feature>
<protein>
    <recommendedName>
        <fullName evidence="1">Heterokaryon incompatibility domain-containing protein</fullName>
    </recommendedName>
</protein>
<dbReference type="InterPro" id="IPR052895">
    <property type="entry name" value="HetReg/Transcr_Mod"/>
</dbReference>
<dbReference type="PANTHER" id="PTHR24148:SF77">
    <property type="entry name" value="HETEROKARYON INCOMPATIBILITY DOMAIN-CONTAINING PROTEIN"/>
    <property type="match status" value="1"/>
</dbReference>
<dbReference type="InterPro" id="IPR010730">
    <property type="entry name" value="HET"/>
</dbReference>
<dbReference type="STRING" id="363999.A0A439CWG2"/>
<sequence>MADLKYTPLEPSKNQIRLLTLSNGEWNDRIKCQLHVVSLDDQPKYEALSYVWGSSNDLVDIDVNGVAFSATRNLHAALKRLREQIPDEGSNEDSRTLWIDAVCINQKDPEEKRHQVQLMGDIYSQTAHGLLWLGEEPDEPHPFVSKEQDKEITRPLEMLGEVSNKVSAFLPTFNNPKELGLRPGEHGFKIGRTRPEHWDSKFNPSELDEAGKLSLEADSFYQVGCLLMMLGLGSHLNWIAHLQNEPDETLTTFRTNTRQALHWLGTRPWWTRIWTVQECILPKDSELLCGPARIPWGRFLTGISNFQKHRTSCCAHVPGVNDMLNHLVDTVLPCLILHQYCHNEDFNLPKPSGDIEDSEDSSHVSSLFRPESLLWTFRHREATDPRDKIYGILSLLRGHSTNTGQAAKALIVPDYSPEMNYEKVFMKAVFNIIEFSASLDIICQPGSASRDIDPRLPSWVPDFSQSMMFAGSLDRYLKQLPCYDACAGRSASVSAIDDNILTLEGCLVDTIASTSSSMSDMKEEHQRSIMQEWYGFARDFYNELSKGDTDSDSIHWEDRFWRTLCGDTIMTHKRVLVQEDFKAPLRRIPATSSSSQGTRADEVAYNLWCRAQGLEILRTRLTSLINENGDDDISDSAVGNIGYAVNISTAIRKMFISTNGRLGLGPPMSGPMCPHRDRIFVFPGGKTPFVLRYVGDCYLDGYMDGKGMGKFETDKQTVYLV</sequence>
<evidence type="ECO:0000313" key="2">
    <source>
        <dbReference type="EMBL" id="RWA06542.1"/>
    </source>
</evidence>
<keyword evidence="3" id="KW-1185">Reference proteome</keyword>
<dbReference type="EMBL" id="RYZI01000328">
    <property type="protein sequence ID" value="RWA06542.1"/>
    <property type="molecule type" value="Genomic_DNA"/>
</dbReference>
<proteinExistence type="predicted"/>
<accession>A0A439CWG2</accession>
<evidence type="ECO:0000259" key="1">
    <source>
        <dbReference type="Pfam" id="PF06985"/>
    </source>
</evidence>